<sequence>MTTIGYGALTRQRQLAEPATSSRGGSPGVRGYVDSVAALVPAEVLGLHAIVVGLTTTTIRQPDGTAVTTVLDGTTLRVSFWALVAVSGALYVVGHKGGPWTRGDLARVLIPPAAVVLWTMLQAGSAFDAVAPNWPQSSRITTATFGAIVLGLVAGQLARTADAVVPGFEFRLADPGGRRVPELLTPRAT</sequence>
<evidence type="ECO:0000313" key="2">
    <source>
        <dbReference type="Proteomes" id="UP000663937"/>
    </source>
</evidence>
<keyword evidence="2" id="KW-1185">Reference proteome</keyword>
<dbReference type="AlphaFoldDB" id="A0A8A4ZFW8"/>
<accession>A0A8A4ZFW8</accession>
<organism evidence="1 2">
    <name type="scientific">Pengzhenrongella sicca</name>
    <dbReference type="NCBI Taxonomy" id="2819238"/>
    <lineage>
        <taxon>Bacteria</taxon>
        <taxon>Bacillati</taxon>
        <taxon>Actinomycetota</taxon>
        <taxon>Actinomycetes</taxon>
        <taxon>Micrococcales</taxon>
        <taxon>Pengzhenrongella</taxon>
    </lineage>
</organism>
<protein>
    <submittedName>
        <fullName evidence="1">Uncharacterized protein</fullName>
    </submittedName>
</protein>
<reference evidence="1" key="1">
    <citation type="submission" date="2021-03" db="EMBL/GenBank/DDBJ databases">
        <title>Pengzhenrongella sicca gen. nov., sp. nov., a new member of suborder Micrococcineae isolated from High-Arctic tundra soil.</title>
        <authorList>
            <person name="Peng F."/>
        </authorList>
    </citation>
    <scope>NUCLEOTIDE SEQUENCE</scope>
    <source>
        <strain evidence="1">LRZ-2</strain>
    </source>
</reference>
<dbReference type="EMBL" id="CP071868">
    <property type="protein sequence ID" value="QTE30912.1"/>
    <property type="molecule type" value="Genomic_DNA"/>
</dbReference>
<dbReference type="KEGG" id="psic:J4E96_08300"/>
<evidence type="ECO:0000313" key="1">
    <source>
        <dbReference type="EMBL" id="QTE30912.1"/>
    </source>
</evidence>
<proteinExistence type="predicted"/>
<name>A0A8A4ZFW8_9MICO</name>
<dbReference type="RefSeq" id="WP_227425288.1">
    <property type="nucleotide sequence ID" value="NZ_CP071868.1"/>
</dbReference>
<gene>
    <name evidence="1" type="ORF">J4E96_08300</name>
</gene>
<dbReference type="Proteomes" id="UP000663937">
    <property type="component" value="Chromosome"/>
</dbReference>